<dbReference type="SUPFAM" id="SSF48371">
    <property type="entry name" value="ARM repeat"/>
    <property type="match status" value="1"/>
</dbReference>
<evidence type="ECO:0000313" key="3">
    <source>
        <dbReference type="EMBL" id="CAL6029519.1"/>
    </source>
</evidence>
<accession>A0AA86PVP2</accession>
<dbReference type="InterPro" id="IPR011989">
    <property type="entry name" value="ARM-like"/>
</dbReference>
<protein>
    <submittedName>
        <fullName evidence="2">Uncharacterized protein</fullName>
    </submittedName>
</protein>
<reference evidence="2" key="1">
    <citation type="submission" date="2023-06" db="EMBL/GenBank/DDBJ databases">
        <authorList>
            <person name="Kurt Z."/>
        </authorList>
    </citation>
    <scope>NUCLEOTIDE SEQUENCE</scope>
</reference>
<dbReference type="EMBL" id="CATOUU010000647">
    <property type="protein sequence ID" value="CAI9937629.1"/>
    <property type="molecule type" value="Genomic_DNA"/>
</dbReference>
<organism evidence="2">
    <name type="scientific">Hexamita inflata</name>
    <dbReference type="NCBI Taxonomy" id="28002"/>
    <lineage>
        <taxon>Eukaryota</taxon>
        <taxon>Metamonada</taxon>
        <taxon>Diplomonadida</taxon>
        <taxon>Hexamitidae</taxon>
        <taxon>Hexamitinae</taxon>
        <taxon>Hexamita</taxon>
    </lineage>
</organism>
<keyword evidence="5" id="KW-1185">Reference proteome</keyword>
<name>A0AA86PVP2_9EUKA</name>
<dbReference type="AlphaFoldDB" id="A0AA86PVP2"/>
<dbReference type="EMBL" id="CAXDID020000110">
    <property type="protein sequence ID" value="CAL6029519.1"/>
    <property type="molecule type" value="Genomic_DNA"/>
</dbReference>
<evidence type="ECO:0000313" key="4">
    <source>
        <dbReference type="EMBL" id="CAL6066557.1"/>
    </source>
</evidence>
<dbReference type="Gene3D" id="1.25.10.10">
    <property type="entry name" value="Leucine-rich Repeat Variant"/>
    <property type="match status" value="1"/>
</dbReference>
<proteinExistence type="predicted"/>
<evidence type="ECO:0000313" key="1">
    <source>
        <dbReference type="EMBL" id="CAI9937629.1"/>
    </source>
</evidence>
<dbReference type="InterPro" id="IPR016024">
    <property type="entry name" value="ARM-type_fold"/>
</dbReference>
<comment type="caution">
    <text evidence="2">The sequence shown here is derived from an EMBL/GenBank/DDBJ whole genome shotgun (WGS) entry which is preliminary data.</text>
</comment>
<reference evidence="3 5" key="2">
    <citation type="submission" date="2024-07" db="EMBL/GenBank/DDBJ databases">
        <authorList>
            <person name="Akdeniz Z."/>
        </authorList>
    </citation>
    <scope>NUCLEOTIDE SEQUENCE [LARGE SCALE GENOMIC DNA]</scope>
</reference>
<gene>
    <name evidence="1" type="ORF">HINF_LOCUS25274</name>
    <name evidence="2" type="ORF">HINF_LOCUS32153</name>
    <name evidence="3" type="ORF">HINF_LOCUS32396</name>
    <name evidence="4" type="ORF">HINF_LOCUS52468</name>
</gene>
<dbReference type="EMBL" id="CAXDID020000262">
    <property type="protein sequence ID" value="CAL6066557.1"/>
    <property type="molecule type" value="Genomic_DNA"/>
</dbReference>
<dbReference type="EMBL" id="CATOUU010000728">
    <property type="protein sequence ID" value="CAI9944508.1"/>
    <property type="molecule type" value="Genomic_DNA"/>
</dbReference>
<sequence>MESLNGQQLITYIKELQDLQDYNRLFDQVSFTLQKKYNHELMSEFTKLILEKADQLDISQKLKQTELYSLYSHNIHTDQNLLLVLQQYSQTLLNQMLKAILQNVSIAMKQIKSCINLQILINCPQNELTCKYLQAFFLPQYITLDQTRQILSQLSLKYSNVIEKCVLILPSFGAKTSACQYLIQSLNKVNPILIQHILQQTIKIKSANMFKQLFSYFSTIPELFTQLITQFSSSQSSYVRRNVCIILEQVFPTSQDALEIQAELTQIITLLLDNVPLVRQQAVITTGQLLDKFFTSLPNVQSLWDQLTLLTFDQQVQVRQKALEQLINLFKNADIKKFIIKTVQANYAFYKNLLSTNRKTKSLVIQLFCLIQQEDTTITQDINQFLLEGLNELNEIDSLFPQHIQTFTENPQFCYEQIFVGSQVCKHFLNKCLQSFVDQFGLEAQYICQLYYNQKEIFDQYEDDFVTYLNKNIDEEEIVSLGAMCHVFVQVAQQNFEQNTYLLKLICQILDMLNMLNAVGISKTVKQTVKDSNLFAIQGLTKEFQDKIQEKLSFELQLFQNKIISILKANKKRTFIQESNQTLDFIYSSEFIHIISDLSYNQNNKGLQLFLVTEKLQFSKEILHLNIKNKLFTEVGCKHQIILKEQIQKLVSEISSESNQFDLFSVLLSKIILKDDVNVQIDSIIRLIDFNQCSKHFKRNLIQILADLYQGNVCVELIKDKIYGYQEEEEDINIQLARIDQNRIKSLQGCSAQINDEVELVQEAEDQQKEKSMNSGREEINE</sequence>
<dbReference type="Proteomes" id="UP001642409">
    <property type="component" value="Unassembled WGS sequence"/>
</dbReference>
<evidence type="ECO:0000313" key="2">
    <source>
        <dbReference type="EMBL" id="CAI9944508.1"/>
    </source>
</evidence>
<evidence type="ECO:0000313" key="5">
    <source>
        <dbReference type="Proteomes" id="UP001642409"/>
    </source>
</evidence>